<dbReference type="Proteomes" id="UP000504610">
    <property type="component" value="Chromosome 8"/>
</dbReference>
<evidence type="ECO:0000313" key="3">
    <source>
        <dbReference type="RefSeq" id="XP_056848971.1"/>
    </source>
</evidence>
<dbReference type="GeneID" id="130499090"/>
<gene>
    <name evidence="3" type="primary">LOC130499090</name>
</gene>
<dbReference type="InterPro" id="IPR000477">
    <property type="entry name" value="RT_dom"/>
</dbReference>
<dbReference type="PANTHER" id="PTHR33116:SF86">
    <property type="entry name" value="REVERSE TRANSCRIPTASE DOMAIN-CONTAINING PROTEIN"/>
    <property type="match status" value="1"/>
</dbReference>
<reference evidence="3" key="2">
    <citation type="submission" date="2025-08" db="UniProtKB">
        <authorList>
            <consortium name="RefSeq"/>
        </authorList>
    </citation>
    <scope>IDENTIFICATION</scope>
    <source>
        <tissue evidence="3">Leaf</tissue>
    </source>
</reference>
<protein>
    <submittedName>
        <fullName evidence="3">Uncharacterized protein LOC130499090</fullName>
    </submittedName>
</protein>
<dbReference type="InterPro" id="IPR043502">
    <property type="entry name" value="DNA/RNA_pol_sf"/>
</dbReference>
<evidence type="ECO:0000259" key="1">
    <source>
        <dbReference type="PROSITE" id="PS50878"/>
    </source>
</evidence>
<dbReference type="Pfam" id="PF00078">
    <property type="entry name" value="RVT_1"/>
    <property type="match status" value="1"/>
</dbReference>
<keyword evidence="2" id="KW-1185">Reference proteome</keyword>
<organism evidence="2 3">
    <name type="scientific">Raphanus sativus</name>
    <name type="common">Radish</name>
    <name type="synonym">Raphanus raphanistrum var. sativus</name>
    <dbReference type="NCBI Taxonomy" id="3726"/>
    <lineage>
        <taxon>Eukaryota</taxon>
        <taxon>Viridiplantae</taxon>
        <taxon>Streptophyta</taxon>
        <taxon>Embryophyta</taxon>
        <taxon>Tracheophyta</taxon>
        <taxon>Spermatophyta</taxon>
        <taxon>Magnoliopsida</taxon>
        <taxon>eudicotyledons</taxon>
        <taxon>Gunneridae</taxon>
        <taxon>Pentapetalae</taxon>
        <taxon>rosids</taxon>
        <taxon>malvids</taxon>
        <taxon>Brassicales</taxon>
        <taxon>Brassicaceae</taxon>
        <taxon>Brassiceae</taxon>
        <taxon>Raphanus</taxon>
    </lineage>
</organism>
<dbReference type="PROSITE" id="PS50878">
    <property type="entry name" value="RT_POL"/>
    <property type="match status" value="1"/>
</dbReference>
<feature type="domain" description="Reverse transcriptase" evidence="1">
    <location>
        <begin position="1"/>
        <end position="243"/>
    </location>
</feature>
<sequence>MTEIRPISLCNVGYKIISKVLCQRLKACLPALISETQSAFVPGRLISDNILIAQEMFHGLRTNKSCQGKIMAIKTDMSKAYDRVEWNFIEALLSKMGFAAHWIQLMMGCISTVQYKVLLNGQPKGHIIPQRGLRQGDPLSPYLFHMCTEALVANIKKAERGKLLTGIKVARACPPISHLLFADDSLFFCRAQKEECQTILRILKEYEAVSGQQINFEKSSIQFGHKIEESMKQDLRDVLGIQNLGGMGSYLGIPENLGGPKTQVFGNTRGMHWQSWDKVCSPKEDGGLGFKDFTDFNTAMLGKQLWRLIEKPNSLFSRVFKGRVGTGSSISVWNDPWLPSTRPRPANKNNHTLYPELTVDALIDATSRTWNVQAIRTLVDPLDAKIIETLPLSRSRLDDRDGWHFTMNGKYTVKSGYQVERVYPDRDRTLPIYGPSISTLKAFCWKIKCPPKMKHFLWQLLSGCIAVKKNLKARGLKGDIICDRCGAPEDSINHVFFECPPAIQIWALSKIPTNPAIFPTHALFTNMDHLFWRVQPALEDHQFAWILWYIWKARNNKVFTNMDIDPLETLKLAEREALLWAEAQVSLTKGTYSTIAPPQVTIPTNPGRWCFTDGSWKDQDNFSGQGWYSTLEGFDGLMGARNTRATTSPLHSEMEALIWAMECN</sequence>
<dbReference type="PANTHER" id="PTHR33116">
    <property type="entry name" value="REVERSE TRANSCRIPTASE ZINC-BINDING DOMAIN-CONTAINING PROTEIN-RELATED-RELATED"/>
    <property type="match status" value="1"/>
</dbReference>
<dbReference type="OrthoDB" id="1102184at2759"/>
<accession>A0A9W3CBJ5</accession>
<dbReference type="InterPro" id="IPR026960">
    <property type="entry name" value="RVT-Znf"/>
</dbReference>
<dbReference type="RefSeq" id="XP_056848971.1">
    <property type="nucleotide sequence ID" value="XM_056992991.1"/>
</dbReference>
<name>A0A9W3CBJ5_RAPSA</name>
<dbReference type="CDD" id="cd01650">
    <property type="entry name" value="RT_nLTR_like"/>
    <property type="match status" value="1"/>
</dbReference>
<evidence type="ECO:0000313" key="2">
    <source>
        <dbReference type="Proteomes" id="UP000504610"/>
    </source>
</evidence>
<dbReference type="Pfam" id="PF13966">
    <property type="entry name" value="zf-RVT"/>
    <property type="match status" value="1"/>
</dbReference>
<dbReference type="SUPFAM" id="SSF56672">
    <property type="entry name" value="DNA/RNA polymerases"/>
    <property type="match status" value="1"/>
</dbReference>
<proteinExistence type="predicted"/>
<reference evidence="2" key="1">
    <citation type="journal article" date="2019" name="Database">
        <title>The radish genome database (RadishGD): an integrated information resource for radish genomics.</title>
        <authorList>
            <person name="Yu H.J."/>
            <person name="Baek S."/>
            <person name="Lee Y.J."/>
            <person name="Cho A."/>
            <person name="Mun J.H."/>
        </authorList>
    </citation>
    <scope>NUCLEOTIDE SEQUENCE [LARGE SCALE GENOMIC DNA]</scope>
    <source>
        <strain evidence="2">cv. WK10039</strain>
    </source>
</reference>
<dbReference type="AlphaFoldDB" id="A0A9W3CBJ5"/>
<dbReference type="KEGG" id="rsz:130499090"/>